<dbReference type="Proteomes" id="UP001597262">
    <property type="component" value="Unassembled WGS sequence"/>
</dbReference>
<reference evidence="3" key="1">
    <citation type="journal article" date="2019" name="Int. J. Syst. Evol. Microbiol.">
        <title>The Global Catalogue of Microorganisms (GCM) 10K type strain sequencing project: providing services to taxonomists for standard genome sequencing and annotation.</title>
        <authorList>
            <consortium name="The Broad Institute Genomics Platform"/>
            <consortium name="The Broad Institute Genome Sequencing Center for Infectious Disease"/>
            <person name="Wu L."/>
            <person name="Ma J."/>
        </authorList>
    </citation>
    <scope>NUCLEOTIDE SEQUENCE [LARGE SCALE GENOMIC DNA]</scope>
    <source>
        <strain evidence="3">CCUG 59189</strain>
    </source>
</reference>
<gene>
    <name evidence="2" type="ORF">ACFQ3W_01745</name>
</gene>
<organism evidence="2 3">
    <name type="scientific">Paenibacillus puldeungensis</name>
    <dbReference type="NCBI Taxonomy" id="696536"/>
    <lineage>
        <taxon>Bacteria</taxon>
        <taxon>Bacillati</taxon>
        <taxon>Bacillota</taxon>
        <taxon>Bacilli</taxon>
        <taxon>Bacillales</taxon>
        <taxon>Paenibacillaceae</taxon>
        <taxon>Paenibacillus</taxon>
    </lineage>
</organism>
<sequence>MSKFMDALSAIGYKNILVAILIAVVGAATAIYMFREVLRALHPAQNARPNGKQGSAMGQTSNGCRPDAVILTSKLSDLSNAEFDRLLELYFRDQAQAADGGSTDGVDMVIIDRYWHKEAIEQKLLAWGKWKPAPERKK</sequence>
<protein>
    <submittedName>
        <fullName evidence="2">Uncharacterized protein</fullName>
    </submittedName>
</protein>
<name>A0ABW3RRZ6_9BACL</name>
<keyword evidence="1" id="KW-0812">Transmembrane</keyword>
<accession>A0ABW3RRZ6</accession>
<dbReference type="RefSeq" id="WP_379315983.1">
    <property type="nucleotide sequence ID" value="NZ_JBHTLM010000001.1"/>
</dbReference>
<feature type="transmembrane region" description="Helical" evidence="1">
    <location>
        <begin position="12"/>
        <end position="34"/>
    </location>
</feature>
<keyword evidence="1" id="KW-0472">Membrane</keyword>
<evidence type="ECO:0000313" key="2">
    <source>
        <dbReference type="EMBL" id="MFD1175032.1"/>
    </source>
</evidence>
<comment type="caution">
    <text evidence="2">The sequence shown here is derived from an EMBL/GenBank/DDBJ whole genome shotgun (WGS) entry which is preliminary data.</text>
</comment>
<dbReference type="EMBL" id="JBHTLM010000001">
    <property type="protein sequence ID" value="MFD1175032.1"/>
    <property type="molecule type" value="Genomic_DNA"/>
</dbReference>
<keyword evidence="3" id="KW-1185">Reference proteome</keyword>
<evidence type="ECO:0000256" key="1">
    <source>
        <dbReference type="SAM" id="Phobius"/>
    </source>
</evidence>
<keyword evidence="1" id="KW-1133">Transmembrane helix</keyword>
<proteinExistence type="predicted"/>
<evidence type="ECO:0000313" key="3">
    <source>
        <dbReference type="Proteomes" id="UP001597262"/>
    </source>
</evidence>